<evidence type="ECO:0000313" key="1">
    <source>
        <dbReference type="EMBL" id="QEC56582.1"/>
    </source>
</evidence>
<proteinExistence type="predicted"/>
<dbReference type="EMBL" id="CP042433">
    <property type="protein sequence ID" value="QEC56582.1"/>
    <property type="molecule type" value="Genomic_DNA"/>
</dbReference>
<name>A0A5B8UJK1_9BACT</name>
<keyword evidence="2" id="KW-1185">Reference proteome</keyword>
<dbReference type="AlphaFoldDB" id="A0A5B8UJK1"/>
<reference evidence="1 2" key="1">
    <citation type="journal article" date="2015" name="Int. J. Syst. Evol. Microbiol.">
        <title>Flavisolibacter ginsenosidimutans sp. nov., with ginsenoside-converting activity isolated from soil used for cultivating ginseng.</title>
        <authorList>
            <person name="Zhao Y."/>
            <person name="Liu Q."/>
            <person name="Kang M.S."/>
            <person name="Jin F."/>
            <person name="Yu H."/>
            <person name="Im W.T."/>
        </authorList>
    </citation>
    <scope>NUCLEOTIDE SEQUENCE [LARGE SCALE GENOMIC DNA]</scope>
    <source>
        <strain evidence="1 2">Gsoil 636</strain>
    </source>
</reference>
<dbReference type="RefSeq" id="WP_146787604.1">
    <property type="nucleotide sequence ID" value="NZ_BAABIO010000001.1"/>
</dbReference>
<gene>
    <name evidence="1" type="ORF">FSB75_11985</name>
</gene>
<accession>A0A5B8UJK1</accession>
<dbReference type="Proteomes" id="UP000321204">
    <property type="component" value="Chromosome"/>
</dbReference>
<protein>
    <submittedName>
        <fullName evidence="1">Uncharacterized protein</fullName>
    </submittedName>
</protein>
<organism evidence="1 2">
    <name type="scientific">Flavisolibacter ginsenosidimutans</name>
    <dbReference type="NCBI Taxonomy" id="661481"/>
    <lineage>
        <taxon>Bacteria</taxon>
        <taxon>Pseudomonadati</taxon>
        <taxon>Bacteroidota</taxon>
        <taxon>Chitinophagia</taxon>
        <taxon>Chitinophagales</taxon>
        <taxon>Chitinophagaceae</taxon>
        <taxon>Flavisolibacter</taxon>
    </lineage>
</organism>
<dbReference type="OrthoDB" id="674379at2"/>
<sequence>MTSDLALDYISRRMQEMGHGKKYLLRFRHILLKEAEVREVTAYNQIFILIEPIQTIRIESDVGLFDLNEDHANEIQYEHRGRIKITNLSLSPTNARFLQAIPINNTYNASDNGTLRPTQN</sequence>
<evidence type="ECO:0000313" key="2">
    <source>
        <dbReference type="Proteomes" id="UP000321204"/>
    </source>
</evidence>
<dbReference type="KEGG" id="fgg:FSB75_11985"/>